<dbReference type="FunFam" id="3.40.50.720:FF:000121">
    <property type="entry name" value="Prostaglandin reductase 2"/>
    <property type="match status" value="1"/>
</dbReference>
<dbReference type="PANTHER" id="PTHR43205:SF7">
    <property type="entry name" value="PROSTAGLANDIN REDUCTASE 1"/>
    <property type="match status" value="1"/>
</dbReference>
<evidence type="ECO:0000259" key="3">
    <source>
        <dbReference type="SMART" id="SM00829"/>
    </source>
</evidence>
<dbReference type="SUPFAM" id="SSF50129">
    <property type="entry name" value="GroES-like"/>
    <property type="match status" value="1"/>
</dbReference>
<dbReference type="CDD" id="cd05288">
    <property type="entry name" value="PGDH"/>
    <property type="match status" value="1"/>
</dbReference>
<dbReference type="GO" id="GO:0016628">
    <property type="term" value="F:oxidoreductase activity, acting on the CH-CH group of donors, NAD or NADP as acceptor"/>
    <property type="evidence" value="ECO:0007669"/>
    <property type="project" value="InterPro"/>
</dbReference>
<feature type="compositionally biased region" description="Low complexity" evidence="2">
    <location>
        <begin position="29"/>
        <end position="56"/>
    </location>
</feature>
<proteinExistence type="predicted"/>
<dbReference type="EMBL" id="JACHMP010000001">
    <property type="protein sequence ID" value="MBB5821579.1"/>
    <property type="molecule type" value="Genomic_DNA"/>
</dbReference>
<dbReference type="SUPFAM" id="SSF51735">
    <property type="entry name" value="NAD(P)-binding Rossmann-fold domains"/>
    <property type="match status" value="1"/>
</dbReference>
<accession>A0A7W9MIL6</accession>
<dbReference type="InterPro" id="IPR045010">
    <property type="entry name" value="MDR_fam"/>
</dbReference>
<gene>
    <name evidence="4" type="ORF">F4562_004641</name>
</gene>
<name>A0A7W9MIL6_9ACTN</name>
<dbReference type="InterPro" id="IPR041694">
    <property type="entry name" value="ADH_N_2"/>
</dbReference>
<dbReference type="Gene3D" id="3.90.180.10">
    <property type="entry name" value="Medium-chain alcohol dehydrogenases, catalytic domain"/>
    <property type="match status" value="1"/>
</dbReference>
<dbReference type="SMART" id="SM00829">
    <property type="entry name" value="PKS_ER"/>
    <property type="match status" value="1"/>
</dbReference>
<sequence>MSKDRSVEPAGGETAIPAATPVENTAENTATSTGDGTAGSTAEGKAMSTGDGTATSTGGGRAEAGAGDRTASREIRLASRPSGWPIPENFTLAETEVPAPGEGQVLVRNLFMSVDPYMRGRMNDVKSYVPPFAIGKPLDGGAVGEVVASRASGFAAGDFVLHGLGWREYTVLGADRATKVEELPGVPLSAYLGVLGMPALTAYVGLLDIAGFQEGDAVFVSGAAGAVGGLVGQIARLRGASRVVGSAGSAEKVAYLVDELGFDAAFNYRDGRVREQLAEAAPDGIDVYFDNVGGDHLEAAIGQLKPYGRVAMCGAISVYNATEPVPGPRNLGLAVGKRLTLRGFIVGDHYDRLPDMIAEVGAWLQEGRLTFTETVVDGLENAPRAFIDMLRGANTGKMVVRLAP</sequence>
<reference evidence="4 5" key="1">
    <citation type="submission" date="2020-08" db="EMBL/GenBank/DDBJ databases">
        <title>Sequencing the genomes of 1000 actinobacteria strains.</title>
        <authorList>
            <person name="Klenk H.-P."/>
        </authorList>
    </citation>
    <scope>NUCLEOTIDE SEQUENCE [LARGE SCALE GENOMIC DNA]</scope>
    <source>
        <strain evidence="4 5">DSM 46887</strain>
    </source>
</reference>
<dbReference type="Pfam" id="PF00107">
    <property type="entry name" value="ADH_zinc_N"/>
    <property type="match status" value="1"/>
</dbReference>
<dbReference type="RefSeq" id="WP_246473518.1">
    <property type="nucleotide sequence ID" value="NZ_JACHMP010000001.1"/>
</dbReference>
<dbReference type="InterPro" id="IPR013149">
    <property type="entry name" value="ADH-like_C"/>
</dbReference>
<protein>
    <submittedName>
        <fullName evidence="4">NADPH-dependent curcumin reductase CurA</fullName>
    </submittedName>
</protein>
<dbReference type="Pfam" id="PF16884">
    <property type="entry name" value="ADH_N_2"/>
    <property type="match status" value="1"/>
</dbReference>
<organism evidence="4 5">
    <name type="scientific">Streptosporangium becharense</name>
    <dbReference type="NCBI Taxonomy" id="1816182"/>
    <lineage>
        <taxon>Bacteria</taxon>
        <taxon>Bacillati</taxon>
        <taxon>Actinomycetota</taxon>
        <taxon>Actinomycetes</taxon>
        <taxon>Streptosporangiales</taxon>
        <taxon>Streptosporangiaceae</taxon>
        <taxon>Streptosporangium</taxon>
    </lineage>
</organism>
<comment type="caution">
    <text evidence="4">The sequence shown here is derived from an EMBL/GenBank/DDBJ whole genome shotgun (WGS) entry which is preliminary data.</text>
</comment>
<feature type="region of interest" description="Disordered" evidence="2">
    <location>
        <begin position="1"/>
        <end position="82"/>
    </location>
</feature>
<evidence type="ECO:0000256" key="2">
    <source>
        <dbReference type="SAM" id="MobiDB-lite"/>
    </source>
</evidence>
<evidence type="ECO:0000313" key="4">
    <source>
        <dbReference type="EMBL" id="MBB5821579.1"/>
    </source>
</evidence>
<dbReference type="InterPro" id="IPR011032">
    <property type="entry name" value="GroES-like_sf"/>
</dbReference>
<dbReference type="InterPro" id="IPR036291">
    <property type="entry name" value="NAD(P)-bd_dom_sf"/>
</dbReference>
<feature type="domain" description="Enoyl reductase (ER)" evidence="3">
    <location>
        <begin position="85"/>
        <end position="400"/>
    </location>
</feature>
<keyword evidence="1" id="KW-0560">Oxidoreductase</keyword>
<dbReference type="PANTHER" id="PTHR43205">
    <property type="entry name" value="PROSTAGLANDIN REDUCTASE"/>
    <property type="match status" value="1"/>
</dbReference>
<keyword evidence="5" id="KW-1185">Reference proteome</keyword>
<evidence type="ECO:0000256" key="1">
    <source>
        <dbReference type="ARBA" id="ARBA00023002"/>
    </source>
</evidence>
<dbReference type="Gene3D" id="3.40.50.720">
    <property type="entry name" value="NAD(P)-binding Rossmann-like Domain"/>
    <property type="match status" value="1"/>
</dbReference>
<dbReference type="AlphaFoldDB" id="A0A7W9MIL6"/>
<dbReference type="InterPro" id="IPR020843">
    <property type="entry name" value="ER"/>
</dbReference>
<dbReference type="Proteomes" id="UP000540685">
    <property type="component" value="Unassembled WGS sequence"/>
</dbReference>
<evidence type="ECO:0000313" key="5">
    <source>
        <dbReference type="Proteomes" id="UP000540685"/>
    </source>
</evidence>